<protein>
    <recommendedName>
        <fullName evidence="1">Flagellar hook-length control protein-like C-terminal domain-containing protein</fullName>
    </recommendedName>
</protein>
<dbReference type="Gene3D" id="3.30.750.140">
    <property type="match status" value="1"/>
</dbReference>
<dbReference type="AlphaFoldDB" id="X0VBD0"/>
<dbReference type="Pfam" id="PF02120">
    <property type="entry name" value="Flg_hook"/>
    <property type="match status" value="1"/>
</dbReference>
<evidence type="ECO:0000259" key="1">
    <source>
        <dbReference type="Pfam" id="PF02120"/>
    </source>
</evidence>
<evidence type="ECO:0000313" key="2">
    <source>
        <dbReference type="EMBL" id="GAG08617.1"/>
    </source>
</evidence>
<feature type="non-terminal residue" evidence="2">
    <location>
        <position position="1"/>
    </location>
</feature>
<dbReference type="InterPro" id="IPR038610">
    <property type="entry name" value="FliK-like_C_sf"/>
</dbReference>
<gene>
    <name evidence="2" type="ORF">S01H1_46524</name>
</gene>
<dbReference type="EMBL" id="BARS01029792">
    <property type="protein sequence ID" value="GAG08617.1"/>
    <property type="molecule type" value="Genomic_DNA"/>
</dbReference>
<name>X0VBD0_9ZZZZ</name>
<dbReference type="InterPro" id="IPR021136">
    <property type="entry name" value="Flagellar_hook_control-like_C"/>
</dbReference>
<organism evidence="2">
    <name type="scientific">marine sediment metagenome</name>
    <dbReference type="NCBI Taxonomy" id="412755"/>
    <lineage>
        <taxon>unclassified sequences</taxon>
        <taxon>metagenomes</taxon>
        <taxon>ecological metagenomes</taxon>
    </lineage>
</organism>
<accession>X0VBD0</accession>
<sequence length="212" mass="23770">LLRLLIDKSGMSWEAKLREALQNKTIGRDNLAKLIDGDLKGLASKFLGLKGESAVLLKRLVSTLTHIQTLNHLGLEQEGKIFLPVPIQLPDGLFTVGQLLIQLPQKEWDEHQKKKARKDLSRITFLLDLSVLGPLRADLAIQGQAIEGRFLLTKKETKERIEKGVPLLVSRLEERGFSVLSMECHLRDAVIVNESLIQEIIPDEGYTLNLIA</sequence>
<proteinExistence type="predicted"/>
<reference evidence="2" key="1">
    <citation type="journal article" date="2014" name="Front. Microbiol.">
        <title>High frequency of phylogenetically diverse reductive dehalogenase-homologous genes in deep subseafloor sedimentary metagenomes.</title>
        <authorList>
            <person name="Kawai M."/>
            <person name="Futagami T."/>
            <person name="Toyoda A."/>
            <person name="Takaki Y."/>
            <person name="Nishi S."/>
            <person name="Hori S."/>
            <person name="Arai W."/>
            <person name="Tsubouchi T."/>
            <person name="Morono Y."/>
            <person name="Uchiyama I."/>
            <person name="Ito T."/>
            <person name="Fujiyama A."/>
            <person name="Inagaki F."/>
            <person name="Takami H."/>
        </authorList>
    </citation>
    <scope>NUCLEOTIDE SEQUENCE</scope>
    <source>
        <strain evidence="2">Expedition CK06-06</strain>
    </source>
</reference>
<feature type="domain" description="Flagellar hook-length control protein-like C-terminal" evidence="1">
    <location>
        <begin position="111"/>
        <end position="187"/>
    </location>
</feature>
<comment type="caution">
    <text evidence="2">The sequence shown here is derived from an EMBL/GenBank/DDBJ whole genome shotgun (WGS) entry which is preliminary data.</text>
</comment>